<keyword evidence="1" id="KW-0175">Coiled coil</keyword>
<reference evidence="3 4" key="1">
    <citation type="submission" date="2019-08" db="EMBL/GenBank/DDBJ databases">
        <title>Complete genome sequence of Kushneria sp. YCWA18, a halophilic phosphate-solubilizing bacterium isolated from Daqiao saltern in China.</title>
        <authorList>
            <person name="Du G.-X."/>
            <person name="Qu L.-Y."/>
        </authorList>
    </citation>
    <scope>NUCLEOTIDE SEQUENCE [LARGE SCALE GENOMIC DNA]</scope>
    <source>
        <strain evidence="3 4">YCWA18</strain>
    </source>
</reference>
<name>A0A1S1NYS1_9GAMM</name>
<evidence type="ECO:0000256" key="2">
    <source>
        <dbReference type="SAM" id="MobiDB-lite"/>
    </source>
</evidence>
<dbReference type="Pfam" id="PF09849">
    <property type="entry name" value="DUF2076"/>
    <property type="match status" value="1"/>
</dbReference>
<feature type="region of interest" description="Disordered" evidence="2">
    <location>
        <begin position="92"/>
        <end position="129"/>
    </location>
</feature>
<dbReference type="Proteomes" id="UP000322553">
    <property type="component" value="Chromosome"/>
</dbReference>
<evidence type="ECO:0000313" key="4">
    <source>
        <dbReference type="Proteomes" id="UP000322553"/>
    </source>
</evidence>
<dbReference type="KEGG" id="kuy:FY550_12635"/>
<dbReference type="InterPro" id="IPR018648">
    <property type="entry name" value="DUF2076"/>
</dbReference>
<evidence type="ECO:0000256" key="1">
    <source>
        <dbReference type="SAM" id="Coils"/>
    </source>
</evidence>
<dbReference type="EMBL" id="CP043420">
    <property type="protein sequence ID" value="QEL11898.1"/>
    <property type="molecule type" value="Genomic_DNA"/>
</dbReference>
<evidence type="ECO:0000313" key="3">
    <source>
        <dbReference type="EMBL" id="QEL11898.1"/>
    </source>
</evidence>
<dbReference type="RefSeq" id="WP_070978597.1">
    <property type="nucleotide sequence ID" value="NZ_CP043420.1"/>
</dbReference>
<dbReference type="OrthoDB" id="122910at2"/>
<accession>A0A1S1NYS1</accession>
<dbReference type="AlphaFoldDB" id="A0A1S1NYS1"/>
<protein>
    <submittedName>
        <fullName evidence="3">DUF2076 domain-containing protein</fullName>
    </submittedName>
</protein>
<organism evidence="3 4">
    <name type="scientific">Kushneria phosphatilytica</name>
    <dbReference type="NCBI Taxonomy" id="657387"/>
    <lineage>
        <taxon>Bacteria</taxon>
        <taxon>Pseudomonadati</taxon>
        <taxon>Pseudomonadota</taxon>
        <taxon>Gammaproteobacteria</taxon>
        <taxon>Oceanospirillales</taxon>
        <taxon>Halomonadaceae</taxon>
        <taxon>Kushneria</taxon>
    </lineage>
</organism>
<feature type="region of interest" description="Disordered" evidence="2">
    <location>
        <begin position="20"/>
        <end position="42"/>
    </location>
</feature>
<feature type="region of interest" description="Disordered" evidence="2">
    <location>
        <begin position="177"/>
        <end position="229"/>
    </location>
</feature>
<gene>
    <name evidence="3" type="ORF">FY550_12635</name>
</gene>
<sequence>MASEEQRLIDDLFNRLKKAEENTGERDDEAEQRIQSHVQKQPAAPYYMAQTILMQEAALKRLQARVERLEHEAREQRSSGGFLAGLFGVRDEPAAHSSQRRNDTSQQTPGWGSRAEPGQGQRGFAQGMSGRGGGFLGGALQTAAGVAGGVMLGNLMMDMFGHHQPEEMVNVIEDPNAGEASAAGDDIDAGSAGAPMDDGLAGGPDDNTGFEDTDFGGMPGFDDDGFDEL</sequence>
<dbReference type="STRING" id="657387.BH688_09035"/>
<keyword evidence="4" id="KW-1185">Reference proteome</keyword>
<proteinExistence type="predicted"/>
<feature type="compositionally biased region" description="Low complexity" evidence="2">
    <location>
        <begin position="177"/>
        <end position="194"/>
    </location>
</feature>
<feature type="coiled-coil region" evidence="1">
    <location>
        <begin position="52"/>
        <end position="79"/>
    </location>
</feature>